<evidence type="ECO:0000313" key="2">
    <source>
        <dbReference type="EMBL" id="KZT47808.1"/>
    </source>
</evidence>
<feature type="compositionally biased region" description="Basic residues" evidence="1">
    <location>
        <begin position="227"/>
        <end position="238"/>
    </location>
</feature>
<dbReference type="Proteomes" id="UP000076842">
    <property type="component" value="Unassembled WGS sequence"/>
</dbReference>
<dbReference type="EMBL" id="KV424309">
    <property type="protein sequence ID" value="KZT47808.1"/>
    <property type="molecule type" value="Genomic_DNA"/>
</dbReference>
<dbReference type="AlphaFoldDB" id="A0A165AMN5"/>
<feature type="compositionally biased region" description="Polar residues" evidence="1">
    <location>
        <begin position="187"/>
        <end position="200"/>
    </location>
</feature>
<organism evidence="2 3">
    <name type="scientific">Calocera cornea HHB12733</name>
    <dbReference type="NCBI Taxonomy" id="1353952"/>
    <lineage>
        <taxon>Eukaryota</taxon>
        <taxon>Fungi</taxon>
        <taxon>Dikarya</taxon>
        <taxon>Basidiomycota</taxon>
        <taxon>Agaricomycotina</taxon>
        <taxon>Dacrymycetes</taxon>
        <taxon>Dacrymycetales</taxon>
        <taxon>Dacrymycetaceae</taxon>
        <taxon>Calocera</taxon>
    </lineage>
</organism>
<protein>
    <submittedName>
        <fullName evidence="2">Uncharacterized protein</fullName>
    </submittedName>
</protein>
<accession>A0A165AMN5</accession>
<evidence type="ECO:0000313" key="3">
    <source>
        <dbReference type="Proteomes" id="UP000076842"/>
    </source>
</evidence>
<keyword evidence="3" id="KW-1185">Reference proteome</keyword>
<sequence>MFMRSPLFSTAVSTIGSSVQHPGPSNLFQGPTTQFLGHEVPESYAARLRELREEEESVHKAEQTARALEEEVGKQFTLVVIGKNSKRTFAGLVAQRSITGLTTMMGQTPQWPLAVIQYLESENGVDFQFIDVYDLELGWVSCVRGSLRSVKREQVVLCRVTGLSDDHEDVMEEVRKLRAAAARSMIRSGQTRMFNQSPNRTPKREPSAQCNVLVQPENAEKSDKEKNKNKKKKKKRRRSSDGSEAASAEVIEITSTDSSPVIAMTTLPVSPLRSKQKEPAWPAKRTFVQVYKEAKAIQAKANSDNVSMAAARKAVIGQSVPKSTFNDALRLIQQAPDDIVVEFSDGKKLWKDFAKRAKAAGTGEGPDED</sequence>
<evidence type="ECO:0000256" key="1">
    <source>
        <dbReference type="SAM" id="MobiDB-lite"/>
    </source>
</evidence>
<name>A0A165AMN5_9BASI</name>
<feature type="region of interest" description="Disordered" evidence="1">
    <location>
        <begin position="187"/>
        <end position="251"/>
    </location>
</feature>
<gene>
    <name evidence="2" type="ORF">CALCODRAFT_539647</name>
</gene>
<proteinExistence type="predicted"/>
<reference evidence="2 3" key="1">
    <citation type="journal article" date="2016" name="Mol. Biol. Evol.">
        <title>Comparative Genomics of Early-Diverging Mushroom-Forming Fungi Provides Insights into the Origins of Lignocellulose Decay Capabilities.</title>
        <authorList>
            <person name="Nagy L.G."/>
            <person name="Riley R."/>
            <person name="Tritt A."/>
            <person name="Adam C."/>
            <person name="Daum C."/>
            <person name="Floudas D."/>
            <person name="Sun H."/>
            <person name="Yadav J.S."/>
            <person name="Pangilinan J."/>
            <person name="Larsson K.H."/>
            <person name="Matsuura K."/>
            <person name="Barry K."/>
            <person name="Labutti K."/>
            <person name="Kuo R."/>
            <person name="Ohm R.A."/>
            <person name="Bhattacharya S.S."/>
            <person name="Shirouzu T."/>
            <person name="Yoshinaga Y."/>
            <person name="Martin F.M."/>
            <person name="Grigoriev I.V."/>
            <person name="Hibbett D.S."/>
        </authorList>
    </citation>
    <scope>NUCLEOTIDE SEQUENCE [LARGE SCALE GENOMIC DNA]</scope>
    <source>
        <strain evidence="2 3">HHB12733</strain>
    </source>
</reference>
<dbReference type="InParanoid" id="A0A165AMN5"/>